<sequence>MKESGIAVVLVVLVLYLCILVRSEQPSKFCIAEANTPPMCYYSFVGFHTFAEAELMCSRISSKVLLPRREVENDVISALLLSQGDLNMWLGAVEVAYKWKDISQDTSEWDDEVIGERYKACVSLSSLRWKQSFCLERQGYMCEFSSEKCTGLKHAFTSNNICYVIYDVTVTWFEAKQNCAEQGGALFRPTPAAIGEMDDPGFDLWIDVTNHAWLDWSGKELDYFNWADNQPNSKDQKCSMLLDDGKWFDRKCSEKHKVICQRKCVSGTNGISSCVELPDGDYASCVSCEMYASCVNGEMIDQRICATDGNGKRTVWNEAEKRCDFDSDFCQVGVNVTITTTTSTTTSSTLTSTSMTSVHSTLMTSPIVDTTKPATIADDVTAQNNSATVDDVSYEFPLIGKRIR</sequence>
<dbReference type="PROSITE" id="PS50041">
    <property type="entry name" value="C_TYPE_LECTIN_2"/>
    <property type="match status" value="2"/>
</dbReference>
<organism evidence="4">
    <name type="scientific">Capitella teleta</name>
    <name type="common">Polychaete worm</name>
    <dbReference type="NCBI Taxonomy" id="283909"/>
    <lineage>
        <taxon>Eukaryota</taxon>
        <taxon>Metazoa</taxon>
        <taxon>Spiralia</taxon>
        <taxon>Lophotrochozoa</taxon>
        <taxon>Annelida</taxon>
        <taxon>Polychaeta</taxon>
        <taxon>Sedentaria</taxon>
        <taxon>Scolecida</taxon>
        <taxon>Capitellidae</taxon>
        <taxon>Capitella</taxon>
    </lineage>
</organism>
<dbReference type="GO" id="GO:0005615">
    <property type="term" value="C:extracellular space"/>
    <property type="evidence" value="ECO:0007669"/>
    <property type="project" value="TreeGrafter"/>
</dbReference>
<dbReference type="AlphaFoldDB" id="R7VG94"/>
<feature type="signal peptide" evidence="2">
    <location>
        <begin position="1"/>
        <end position="23"/>
    </location>
</feature>
<dbReference type="EnsemblMetazoa" id="CapteT209071">
    <property type="protein sequence ID" value="CapteP209071"/>
    <property type="gene ID" value="CapteG209071"/>
</dbReference>
<feature type="domain" description="C-type lectin" evidence="3">
    <location>
        <begin position="36"/>
        <end position="143"/>
    </location>
</feature>
<evidence type="ECO:0000313" key="5">
    <source>
        <dbReference type="EnsemblMetazoa" id="CapteP209071"/>
    </source>
</evidence>
<reference evidence="4 6" key="2">
    <citation type="journal article" date="2013" name="Nature">
        <title>Insights into bilaterian evolution from three spiralian genomes.</title>
        <authorList>
            <person name="Simakov O."/>
            <person name="Marletaz F."/>
            <person name="Cho S.J."/>
            <person name="Edsinger-Gonzales E."/>
            <person name="Havlak P."/>
            <person name="Hellsten U."/>
            <person name="Kuo D.H."/>
            <person name="Larsson T."/>
            <person name="Lv J."/>
            <person name="Arendt D."/>
            <person name="Savage R."/>
            <person name="Osoegawa K."/>
            <person name="de Jong P."/>
            <person name="Grimwood J."/>
            <person name="Chapman J.A."/>
            <person name="Shapiro H."/>
            <person name="Aerts A."/>
            <person name="Otillar R.P."/>
            <person name="Terry A.Y."/>
            <person name="Boore J.L."/>
            <person name="Grigoriev I.V."/>
            <person name="Lindberg D.R."/>
            <person name="Seaver E.C."/>
            <person name="Weisblat D.A."/>
            <person name="Putnam N.H."/>
            <person name="Rokhsar D.S."/>
        </authorList>
    </citation>
    <scope>NUCLEOTIDE SEQUENCE</scope>
    <source>
        <strain evidence="4 6">I ESC-2004</strain>
    </source>
</reference>
<evidence type="ECO:0000313" key="4">
    <source>
        <dbReference type="EMBL" id="ELU17639.1"/>
    </source>
</evidence>
<dbReference type="EMBL" id="KB292412">
    <property type="protein sequence ID" value="ELU17639.1"/>
    <property type="molecule type" value="Genomic_DNA"/>
</dbReference>
<reference evidence="6" key="1">
    <citation type="submission" date="2012-12" db="EMBL/GenBank/DDBJ databases">
        <authorList>
            <person name="Hellsten U."/>
            <person name="Grimwood J."/>
            <person name="Chapman J.A."/>
            <person name="Shapiro H."/>
            <person name="Aerts A."/>
            <person name="Otillar R.P."/>
            <person name="Terry A.Y."/>
            <person name="Boore J.L."/>
            <person name="Simakov O."/>
            <person name="Marletaz F."/>
            <person name="Cho S.-J."/>
            <person name="Edsinger-Gonzales E."/>
            <person name="Havlak P."/>
            <person name="Kuo D.-H."/>
            <person name="Larsson T."/>
            <person name="Lv J."/>
            <person name="Arendt D."/>
            <person name="Savage R."/>
            <person name="Osoegawa K."/>
            <person name="de Jong P."/>
            <person name="Lindberg D.R."/>
            <person name="Seaver E.C."/>
            <person name="Weisblat D.A."/>
            <person name="Putnam N.H."/>
            <person name="Grigoriev I.V."/>
            <person name="Rokhsar D.S."/>
        </authorList>
    </citation>
    <scope>NUCLEOTIDE SEQUENCE</scope>
    <source>
        <strain evidence="6">I ESC-2004</strain>
    </source>
</reference>
<feature type="domain" description="C-type lectin" evidence="3">
    <location>
        <begin position="158"/>
        <end position="261"/>
    </location>
</feature>
<evidence type="ECO:0000256" key="2">
    <source>
        <dbReference type="SAM" id="SignalP"/>
    </source>
</evidence>
<dbReference type="SMART" id="SM00034">
    <property type="entry name" value="CLECT"/>
    <property type="match status" value="2"/>
</dbReference>
<accession>R7VG94</accession>
<gene>
    <name evidence="4" type="ORF">CAPTEDRAFT_209071</name>
</gene>
<dbReference type="InterPro" id="IPR016186">
    <property type="entry name" value="C-type_lectin-like/link_sf"/>
</dbReference>
<proteinExistence type="predicted"/>
<dbReference type="CDD" id="cd00037">
    <property type="entry name" value="CLECT"/>
    <property type="match status" value="2"/>
</dbReference>
<keyword evidence="6" id="KW-1185">Reference proteome</keyword>
<dbReference type="Pfam" id="PF00059">
    <property type="entry name" value="Lectin_C"/>
    <property type="match status" value="2"/>
</dbReference>
<dbReference type="EMBL" id="AMQN01016792">
    <property type="status" value="NOT_ANNOTATED_CDS"/>
    <property type="molecule type" value="Genomic_DNA"/>
</dbReference>
<evidence type="ECO:0000313" key="6">
    <source>
        <dbReference type="Proteomes" id="UP000014760"/>
    </source>
</evidence>
<keyword evidence="1" id="KW-0430">Lectin</keyword>
<evidence type="ECO:0000259" key="3">
    <source>
        <dbReference type="PROSITE" id="PS50041"/>
    </source>
</evidence>
<dbReference type="SUPFAM" id="SSF56436">
    <property type="entry name" value="C-type lectin-like"/>
    <property type="match status" value="2"/>
</dbReference>
<dbReference type="Proteomes" id="UP000014760">
    <property type="component" value="Unassembled WGS sequence"/>
</dbReference>
<evidence type="ECO:0000256" key="1">
    <source>
        <dbReference type="ARBA" id="ARBA00022734"/>
    </source>
</evidence>
<dbReference type="GO" id="GO:0030246">
    <property type="term" value="F:carbohydrate binding"/>
    <property type="evidence" value="ECO:0007669"/>
    <property type="project" value="UniProtKB-KW"/>
</dbReference>
<dbReference type="PANTHER" id="PTHR22799">
    <property type="entry name" value="TETRANECTIN-RELATED"/>
    <property type="match status" value="1"/>
</dbReference>
<dbReference type="PANTHER" id="PTHR22799:SF6">
    <property type="entry name" value="C-TYPE LECTIN DOMAIN FAMILY 4 MEMBER M-LIKE"/>
    <property type="match status" value="1"/>
</dbReference>
<dbReference type="HOGENOM" id="CLU_681956_0_0_1"/>
<dbReference type="OMA" id="NSICESF"/>
<dbReference type="OrthoDB" id="6159523at2759"/>
<protein>
    <recommendedName>
        <fullName evidence="3">C-type lectin domain-containing protein</fullName>
    </recommendedName>
</protein>
<dbReference type="InterPro" id="IPR016187">
    <property type="entry name" value="CTDL_fold"/>
</dbReference>
<reference evidence="5" key="3">
    <citation type="submission" date="2015-06" db="UniProtKB">
        <authorList>
            <consortium name="EnsemblMetazoa"/>
        </authorList>
    </citation>
    <scope>IDENTIFICATION</scope>
</reference>
<keyword evidence="2" id="KW-0732">Signal</keyword>
<feature type="chain" id="PRO_5008789011" description="C-type lectin domain-containing protein" evidence="2">
    <location>
        <begin position="24"/>
        <end position="404"/>
    </location>
</feature>
<dbReference type="InterPro" id="IPR001304">
    <property type="entry name" value="C-type_lectin-like"/>
</dbReference>
<dbReference type="InterPro" id="IPR051663">
    <property type="entry name" value="CLec_Tetranectin-domain"/>
</dbReference>
<name>R7VG94_CAPTE</name>
<dbReference type="Gene3D" id="3.10.100.10">
    <property type="entry name" value="Mannose-Binding Protein A, subunit A"/>
    <property type="match status" value="2"/>
</dbReference>
<dbReference type="STRING" id="283909.R7VG94"/>